<dbReference type="PANTHER" id="PTHR46068:SF1">
    <property type="entry name" value="TRANSPOSASE IS30-LIKE HTH DOMAIN-CONTAINING PROTEIN"/>
    <property type="match status" value="1"/>
</dbReference>
<comment type="caution">
    <text evidence="1">The sequence shown here is derived from an EMBL/GenBank/DDBJ whole genome shotgun (WGS) entry which is preliminary data.</text>
</comment>
<evidence type="ECO:0000313" key="1">
    <source>
        <dbReference type="EMBL" id="KAK0423462.1"/>
    </source>
</evidence>
<dbReference type="InterPro" id="IPR036397">
    <property type="entry name" value="RNaseH_sf"/>
</dbReference>
<dbReference type="EMBL" id="JAUCMV010000001">
    <property type="protein sequence ID" value="KAK0423462.1"/>
    <property type="molecule type" value="Genomic_DNA"/>
</dbReference>
<accession>A0AA39IHZ0</accession>
<dbReference type="Proteomes" id="UP001175271">
    <property type="component" value="Unassembled WGS sequence"/>
</dbReference>
<sequence>MKAVRQDKCRKIKVEVRGGSIQKILFSDEKIFIVDPVRNTRDHCERLPKGSPRNVTIEKSHFPKSIMVWAGVSGLGNVELVFFDANEKKGDLPWRELPKPGSERRGEILGPRSVPQHRMDVSAGLDAWPWSQEYPCLVTANHVKEGCWVKRKDIWLRNSPVLNPLDFAVWSVLETNVCATSHDSVNSLERSLKTAWKEIMPKVTAGILKNFQNRLNALIKLSRRAFRTEFKYVVQNFLANLTVMNSFCFLVVNEKL</sequence>
<gene>
    <name evidence="1" type="ORF">QR680_008155</name>
</gene>
<dbReference type="PANTHER" id="PTHR46068">
    <property type="entry name" value="PROTEIN CBG27172"/>
    <property type="match status" value="1"/>
</dbReference>
<keyword evidence="2" id="KW-1185">Reference proteome</keyword>
<evidence type="ECO:0000313" key="2">
    <source>
        <dbReference type="Proteomes" id="UP001175271"/>
    </source>
</evidence>
<protein>
    <submittedName>
        <fullName evidence="1">Uncharacterized protein</fullName>
    </submittedName>
</protein>
<proteinExistence type="predicted"/>
<organism evidence="1 2">
    <name type="scientific">Steinernema hermaphroditum</name>
    <dbReference type="NCBI Taxonomy" id="289476"/>
    <lineage>
        <taxon>Eukaryota</taxon>
        <taxon>Metazoa</taxon>
        <taxon>Ecdysozoa</taxon>
        <taxon>Nematoda</taxon>
        <taxon>Chromadorea</taxon>
        <taxon>Rhabditida</taxon>
        <taxon>Tylenchina</taxon>
        <taxon>Panagrolaimomorpha</taxon>
        <taxon>Strongyloidoidea</taxon>
        <taxon>Steinernematidae</taxon>
        <taxon>Steinernema</taxon>
    </lineage>
</organism>
<reference evidence="1" key="1">
    <citation type="submission" date="2023-06" db="EMBL/GenBank/DDBJ databases">
        <title>Genomic analysis of the entomopathogenic nematode Steinernema hermaphroditum.</title>
        <authorList>
            <person name="Schwarz E.M."/>
            <person name="Heppert J.K."/>
            <person name="Baniya A."/>
            <person name="Schwartz H.T."/>
            <person name="Tan C.-H."/>
            <person name="Antoshechkin I."/>
            <person name="Sternberg P.W."/>
            <person name="Goodrich-Blair H."/>
            <person name="Dillman A.R."/>
        </authorList>
    </citation>
    <scope>NUCLEOTIDE SEQUENCE</scope>
    <source>
        <strain evidence="1">PS9179</strain>
        <tissue evidence="1">Whole animal</tissue>
    </source>
</reference>
<name>A0AA39IHZ0_9BILA</name>
<dbReference type="GO" id="GO:0003676">
    <property type="term" value="F:nucleic acid binding"/>
    <property type="evidence" value="ECO:0007669"/>
    <property type="project" value="InterPro"/>
</dbReference>
<dbReference type="Gene3D" id="3.30.420.10">
    <property type="entry name" value="Ribonuclease H-like superfamily/Ribonuclease H"/>
    <property type="match status" value="1"/>
</dbReference>
<dbReference type="AlphaFoldDB" id="A0AA39IHZ0"/>